<dbReference type="InterPro" id="IPR052201">
    <property type="entry name" value="LRR-containing_regulator"/>
</dbReference>
<dbReference type="PANTHER" id="PTHR24111">
    <property type="entry name" value="LEUCINE-RICH REPEAT-CONTAINING PROTEIN 34"/>
    <property type="match status" value="1"/>
</dbReference>
<name>A0A7S4LZ87_GUITH</name>
<feature type="region of interest" description="Disordered" evidence="2">
    <location>
        <begin position="29"/>
        <end position="57"/>
    </location>
</feature>
<dbReference type="Gene3D" id="3.80.10.10">
    <property type="entry name" value="Ribonuclease Inhibitor"/>
    <property type="match status" value="3"/>
</dbReference>
<dbReference type="AlphaFoldDB" id="A0A7S4LZ87"/>
<dbReference type="SMART" id="SM00368">
    <property type="entry name" value="LRR_RI"/>
    <property type="match status" value="4"/>
</dbReference>
<dbReference type="InterPro" id="IPR032675">
    <property type="entry name" value="LRR_dom_sf"/>
</dbReference>
<accession>A0A7S4LZ87</accession>
<dbReference type="SUPFAM" id="SSF52047">
    <property type="entry name" value="RNI-like"/>
    <property type="match status" value="2"/>
</dbReference>
<dbReference type="EMBL" id="HBKN01000250">
    <property type="protein sequence ID" value="CAE2190893.1"/>
    <property type="molecule type" value="Transcribed_RNA"/>
</dbReference>
<gene>
    <name evidence="3" type="ORF">GTHE00462_LOCUS204</name>
</gene>
<evidence type="ECO:0000256" key="2">
    <source>
        <dbReference type="SAM" id="MobiDB-lite"/>
    </source>
</evidence>
<proteinExistence type="predicted"/>
<evidence type="ECO:0000256" key="1">
    <source>
        <dbReference type="ARBA" id="ARBA00022737"/>
    </source>
</evidence>
<organism evidence="3">
    <name type="scientific">Guillardia theta</name>
    <name type="common">Cryptophyte</name>
    <name type="synonym">Cryptomonas phi</name>
    <dbReference type="NCBI Taxonomy" id="55529"/>
    <lineage>
        <taxon>Eukaryota</taxon>
        <taxon>Cryptophyceae</taxon>
        <taxon>Pyrenomonadales</taxon>
        <taxon>Geminigeraceae</taxon>
        <taxon>Guillardia</taxon>
    </lineage>
</organism>
<dbReference type="PANTHER" id="PTHR24111:SF0">
    <property type="entry name" value="LEUCINE-RICH REPEAT-CONTAINING PROTEIN"/>
    <property type="match status" value="1"/>
</dbReference>
<dbReference type="InterPro" id="IPR001611">
    <property type="entry name" value="Leu-rich_rpt"/>
</dbReference>
<reference evidence="3" key="1">
    <citation type="submission" date="2021-01" db="EMBL/GenBank/DDBJ databases">
        <authorList>
            <person name="Corre E."/>
            <person name="Pelletier E."/>
            <person name="Niang G."/>
            <person name="Scheremetjew M."/>
            <person name="Finn R."/>
            <person name="Kale V."/>
            <person name="Holt S."/>
            <person name="Cochrane G."/>
            <person name="Meng A."/>
            <person name="Brown T."/>
            <person name="Cohen L."/>
        </authorList>
    </citation>
    <scope>NUCLEOTIDE SEQUENCE</scope>
    <source>
        <strain evidence="3">CCMP 2712</strain>
    </source>
</reference>
<sequence length="601" mass="66902">MYSLEELYEELPEVLQDEAWWKEWKEQWSRTQGRGSKLEGSTSFKSPSETLTSQAAAVAQGRVDPPHERQDVQQEEVAAKYRAELLEASVRMDLLHRNLLQEEMQFNAQAIQAARTADARLKSAGMTTRFYRQLKKPAWDHQVLRSGQGIRQNVSRRTGRILEALRLQTLKDGEIRMNSQSIDDEWAEQIGRALVEEKSSYSFIDLSSNFISSQGFRWVSLGLSQQTRLSDLRLSGNPLDGDAMDLIADCMTINTSITSLDLSCLKFGEKRAGSSLPGDGAPGEEEQRTAAGLKLGMSRFLHSLLLSISLTRLDLGGNGMGSTQFRQLCDCLVINQSLRWLCVCRNDLGVDGGGYLGRLLAASSRIQHVDASSNWLGTEGATNFFLQLNTNTGLTSLNLSSNKMFLSEDVSPPMNKIFLYFPRLVDLNVSANDAFAGSNLLDQDSFKSSHLGGIKLMLNKNPIGIDGCKRLVRAAGSWFPIVHLELRGCDLEDSYLIVLGAMLLSASSLRRLHLADNRITERGVSFILRWLQVPESKSRLEVLDMDGNRCQDPVVPLLAGCQHIPSLRSIFLRSNLVSDMATQQVHDMLKTRGFGQISILL</sequence>
<evidence type="ECO:0000313" key="3">
    <source>
        <dbReference type="EMBL" id="CAE2190893.1"/>
    </source>
</evidence>
<keyword evidence="1" id="KW-0677">Repeat</keyword>
<protein>
    <submittedName>
        <fullName evidence="3">Uncharacterized protein</fullName>
    </submittedName>
</protein>
<feature type="compositionally biased region" description="Polar residues" evidence="2">
    <location>
        <begin position="29"/>
        <end position="55"/>
    </location>
</feature>
<dbReference type="Pfam" id="PF13516">
    <property type="entry name" value="LRR_6"/>
    <property type="match status" value="1"/>
</dbReference>